<dbReference type="EC" id="2.7.13.3" evidence="2"/>
<organism evidence="8">
    <name type="scientific">bioreactor metagenome</name>
    <dbReference type="NCBI Taxonomy" id="1076179"/>
    <lineage>
        <taxon>unclassified sequences</taxon>
        <taxon>metagenomes</taxon>
        <taxon>ecological metagenomes</taxon>
    </lineage>
</organism>
<dbReference type="PANTHER" id="PTHR43047">
    <property type="entry name" value="TWO-COMPONENT HISTIDINE PROTEIN KINASE"/>
    <property type="match status" value="1"/>
</dbReference>
<dbReference type="Pfam" id="PF02518">
    <property type="entry name" value="HATPase_c"/>
    <property type="match status" value="1"/>
</dbReference>
<dbReference type="GO" id="GO:0000155">
    <property type="term" value="F:phosphorelay sensor kinase activity"/>
    <property type="evidence" value="ECO:0007669"/>
    <property type="project" value="InterPro"/>
</dbReference>
<dbReference type="SMART" id="SM00388">
    <property type="entry name" value="HisKA"/>
    <property type="match status" value="1"/>
</dbReference>
<reference evidence="8" key="1">
    <citation type="submission" date="2019-08" db="EMBL/GenBank/DDBJ databases">
        <authorList>
            <person name="Kucharzyk K."/>
            <person name="Murdoch R.W."/>
            <person name="Higgins S."/>
            <person name="Loffler F."/>
        </authorList>
    </citation>
    <scope>NUCLEOTIDE SEQUENCE</scope>
</reference>
<dbReference type="CDD" id="cd00082">
    <property type="entry name" value="HisKA"/>
    <property type="match status" value="1"/>
</dbReference>
<feature type="domain" description="Histidine kinase" evidence="7">
    <location>
        <begin position="1"/>
        <end position="250"/>
    </location>
</feature>
<dbReference type="PROSITE" id="PS50109">
    <property type="entry name" value="HIS_KIN"/>
    <property type="match status" value="1"/>
</dbReference>
<evidence type="ECO:0000256" key="3">
    <source>
        <dbReference type="ARBA" id="ARBA00022553"/>
    </source>
</evidence>
<evidence type="ECO:0000313" key="8">
    <source>
        <dbReference type="EMBL" id="MPN02411.1"/>
    </source>
</evidence>
<dbReference type="SUPFAM" id="SSF47384">
    <property type="entry name" value="Homodimeric domain of signal transducing histidine kinase"/>
    <property type="match status" value="1"/>
</dbReference>
<dbReference type="FunFam" id="3.30.565.10:FF:000010">
    <property type="entry name" value="Sensor histidine kinase RcsC"/>
    <property type="match status" value="1"/>
</dbReference>
<keyword evidence="3" id="KW-0597">Phosphoprotein</keyword>
<dbReference type="SUPFAM" id="SSF55874">
    <property type="entry name" value="ATPase domain of HSP90 chaperone/DNA topoisomerase II/histidine kinase"/>
    <property type="match status" value="1"/>
</dbReference>
<evidence type="ECO:0000256" key="2">
    <source>
        <dbReference type="ARBA" id="ARBA00012438"/>
    </source>
</evidence>
<feature type="compositionally biased region" description="Basic and acidic residues" evidence="6">
    <location>
        <begin position="139"/>
        <end position="155"/>
    </location>
</feature>
<dbReference type="InterPro" id="IPR005467">
    <property type="entry name" value="His_kinase_dom"/>
</dbReference>
<name>A0A645EKA6_9ZZZZ</name>
<dbReference type="PANTHER" id="PTHR43047:SF72">
    <property type="entry name" value="OSMOSENSING HISTIDINE PROTEIN KINASE SLN1"/>
    <property type="match status" value="1"/>
</dbReference>
<evidence type="ECO:0000256" key="5">
    <source>
        <dbReference type="ARBA" id="ARBA00022777"/>
    </source>
</evidence>
<evidence type="ECO:0000256" key="4">
    <source>
        <dbReference type="ARBA" id="ARBA00022679"/>
    </source>
</evidence>
<accession>A0A645EKA6</accession>
<dbReference type="Gene3D" id="1.10.287.130">
    <property type="match status" value="1"/>
</dbReference>
<dbReference type="SMART" id="SM00387">
    <property type="entry name" value="HATPase_c"/>
    <property type="match status" value="1"/>
</dbReference>
<gene>
    <name evidence="8" type="primary">luxQ_10</name>
    <name evidence="8" type="ORF">SDC9_149627</name>
</gene>
<dbReference type="InterPro" id="IPR004358">
    <property type="entry name" value="Sig_transdc_His_kin-like_C"/>
</dbReference>
<proteinExistence type="predicted"/>
<dbReference type="EMBL" id="VSSQ01048357">
    <property type="protein sequence ID" value="MPN02411.1"/>
    <property type="molecule type" value="Genomic_DNA"/>
</dbReference>
<keyword evidence="4 8" id="KW-0808">Transferase</keyword>
<dbReference type="Gene3D" id="3.30.565.10">
    <property type="entry name" value="Histidine kinase-like ATPase, C-terminal domain"/>
    <property type="match status" value="1"/>
</dbReference>
<sequence>MSHEIRTPMNGILGFMELLTDPDLTEKEKLEYYDIMKRSGERLLNTINDIIEISKIEAHLVNIQRSRFCMACLMKEITDFFSPEAAKKGLKLNLHLEEPTLKVNTDLAKIESILTNLIKNAIKFTHTGEINVTLSRNQNDARKGHPADTLPEKSAETSYSQFAETSYRQFARPTICLTIRDTGEGIPKDKLEKIFERFTQAERTLNRVYEGSGLGLSITKEYVRLLNGTIRVDSEVNKGSTFIVEFPESELQ</sequence>
<protein>
    <recommendedName>
        <fullName evidence="2">histidine kinase</fullName>
        <ecNumber evidence="2">2.7.13.3</ecNumber>
    </recommendedName>
</protein>
<dbReference type="InterPro" id="IPR003661">
    <property type="entry name" value="HisK_dim/P_dom"/>
</dbReference>
<dbReference type="GO" id="GO:0009927">
    <property type="term" value="F:histidine phosphotransfer kinase activity"/>
    <property type="evidence" value="ECO:0007669"/>
    <property type="project" value="TreeGrafter"/>
</dbReference>
<dbReference type="GO" id="GO:0005886">
    <property type="term" value="C:plasma membrane"/>
    <property type="evidence" value="ECO:0007669"/>
    <property type="project" value="TreeGrafter"/>
</dbReference>
<evidence type="ECO:0000256" key="1">
    <source>
        <dbReference type="ARBA" id="ARBA00000085"/>
    </source>
</evidence>
<dbReference type="Pfam" id="PF00512">
    <property type="entry name" value="HisKA"/>
    <property type="match status" value="1"/>
</dbReference>
<dbReference type="PRINTS" id="PR00344">
    <property type="entry name" value="BCTRLSENSOR"/>
</dbReference>
<dbReference type="AlphaFoldDB" id="A0A645EKA6"/>
<evidence type="ECO:0000256" key="6">
    <source>
        <dbReference type="SAM" id="MobiDB-lite"/>
    </source>
</evidence>
<comment type="catalytic activity">
    <reaction evidence="1">
        <text>ATP + protein L-histidine = ADP + protein N-phospho-L-histidine.</text>
        <dbReference type="EC" id="2.7.13.3"/>
    </reaction>
</comment>
<dbReference type="InterPro" id="IPR003594">
    <property type="entry name" value="HATPase_dom"/>
</dbReference>
<evidence type="ECO:0000259" key="7">
    <source>
        <dbReference type="PROSITE" id="PS50109"/>
    </source>
</evidence>
<dbReference type="InterPro" id="IPR036890">
    <property type="entry name" value="HATPase_C_sf"/>
</dbReference>
<comment type="caution">
    <text evidence="8">The sequence shown here is derived from an EMBL/GenBank/DDBJ whole genome shotgun (WGS) entry which is preliminary data.</text>
</comment>
<keyword evidence="5 8" id="KW-0418">Kinase</keyword>
<feature type="region of interest" description="Disordered" evidence="6">
    <location>
        <begin position="136"/>
        <end position="155"/>
    </location>
</feature>
<dbReference type="InterPro" id="IPR036097">
    <property type="entry name" value="HisK_dim/P_sf"/>
</dbReference>